<keyword evidence="2" id="KW-1133">Transmembrane helix</keyword>
<comment type="caution">
    <text evidence="4">The sequence shown here is derived from an EMBL/GenBank/DDBJ whole genome shotgun (WGS) entry which is preliminary data.</text>
</comment>
<evidence type="ECO:0000256" key="1">
    <source>
        <dbReference type="SAM" id="MobiDB-lite"/>
    </source>
</evidence>
<feature type="transmembrane region" description="Helical" evidence="2">
    <location>
        <begin position="36"/>
        <end position="56"/>
    </location>
</feature>
<protein>
    <submittedName>
        <fullName evidence="4">Uncharacterized protein</fullName>
    </submittedName>
</protein>
<dbReference type="RefSeq" id="WP_277863649.1">
    <property type="nucleotide sequence ID" value="NZ_JARRAG010000002.1"/>
</dbReference>
<dbReference type="Proteomes" id="UP001216907">
    <property type="component" value="Unassembled WGS sequence"/>
</dbReference>
<evidence type="ECO:0000256" key="2">
    <source>
        <dbReference type="SAM" id="Phobius"/>
    </source>
</evidence>
<name>A0ABT6FIF0_9BACT</name>
<keyword evidence="5" id="KW-1185">Reference proteome</keyword>
<accession>A0ABT6FIF0</accession>
<feature type="transmembrane region" description="Helical" evidence="2">
    <location>
        <begin position="77"/>
        <end position="93"/>
    </location>
</feature>
<gene>
    <name evidence="4" type="ORF">PZE19_26705</name>
</gene>
<keyword evidence="3" id="KW-0732">Signal</keyword>
<feature type="region of interest" description="Disordered" evidence="1">
    <location>
        <begin position="142"/>
        <end position="165"/>
    </location>
</feature>
<evidence type="ECO:0000313" key="4">
    <source>
        <dbReference type="EMBL" id="MDG3007368.1"/>
    </source>
</evidence>
<reference evidence="4 5" key="1">
    <citation type="submission" date="2023-03" db="EMBL/GenBank/DDBJ databases">
        <title>Paludisphaera mucosa sp. nov. a novel planctomycete from northern fen.</title>
        <authorList>
            <person name="Ivanova A."/>
        </authorList>
    </citation>
    <scope>NUCLEOTIDE SEQUENCE [LARGE SCALE GENOMIC DNA]</scope>
    <source>
        <strain evidence="4 5">Pla2</strain>
    </source>
</reference>
<keyword evidence="2" id="KW-0472">Membrane</keyword>
<evidence type="ECO:0000256" key="3">
    <source>
        <dbReference type="SAM" id="SignalP"/>
    </source>
</evidence>
<feature type="signal peptide" evidence="3">
    <location>
        <begin position="1"/>
        <end position="20"/>
    </location>
</feature>
<organism evidence="4 5">
    <name type="scientific">Paludisphaera mucosa</name>
    <dbReference type="NCBI Taxonomy" id="3030827"/>
    <lineage>
        <taxon>Bacteria</taxon>
        <taxon>Pseudomonadati</taxon>
        <taxon>Planctomycetota</taxon>
        <taxon>Planctomycetia</taxon>
        <taxon>Isosphaerales</taxon>
        <taxon>Isosphaeraceae</taxon>
        <taxon>Paludisphaera</taxon>
    </lineage>
</organism>
<dbReference type="EMBL" id="JARRAG010000002">
    <property type="protein sequence ID" value="MDG3007368.1"/>
    <property type="molecule type" value="Genomic_DNA"/>
</dbReference>
<feature type="transmembrane region" description="Helical" evidence="2">
    <location>
        <begin position="99"/>
        <end position="120"/>
    </location>
</feature>
<keyword evidence="2" id="KW-0812">Transmembrane</keyword>
<feature type="chain" id="PRO_5046941452" evidence="3">
    <location>
        <begin position="21"/>
        <end position="165"/>
    </location>
</feature>
<evidence type="ECO:0000313" key="5">
    <source>
        <dbReference type="Proteomes" id="UP001216907"/>
    </source>
</evidence>
<proteinExistence type="predicted"/>
<sequence>MKSTRVLMLAFLGLYAGACATPALRNGGDGESANYIYGWTLLMMGWLPPYIFAWMANPLMLAGWGAYLFRCYRTARVIGLVAFIFALTTWYLLEPASLFIGYFLWQASAAALTACAYLAAEGVRKTKPATADLDAVDSLPIGPEEDPASPSQTLTFATGAGDLEG</sequence>